<dbReference type="OrthoDB" id="5428132at2759"/>
<name>A0A7R8YS77_HERIL</name>
<reference evidence="2 3" key="1">
    <citation type="submission" date="2020-11" db="EMBL/GenBank/DDBJ databases">
        <authorList>
            <person name="Wallbank WR R."/>
            <person name="Pardo Diaz C."/>
            <person name="Kozak K."/>
            <person name="Martin S."/>
            <person name="Jiggins C."/>
            <person name="Moest M."/>
            <person name="Warren A I."/>
            <person name="Generalovic N T."/>
            <person name="Byers J.R.P. K."/>
            <person name="Montejo-Kovacevich G."/>
            <person name="Yen C E."/>
        </authorList>
    </citation>
    <scope>NUCLEOTIDE SEQUENCE [LARGE SCALE GENOMIC DNA]</scope>
</reference>
<dbReference type="Proteomes" id="UP000594454">
    <property type="component" value="Chromosome 1"/>
</dbReference>
<proteinExistence type="predicted"/>
<feature type="compositionally biased region" description="Polar residues" evidence="1">
    <location>
        <begin position="97"/>
        <end position="107"/>
    </location>
</feature>
<sequence>MECYKKCPLKKRPINYNIDAVEEGPENLSTKPEDLSIKRRLCEDGEVIDTKRFRYSSSDDRAYYYMSPLAWNNSEIDQRSVSPSTDSCTSGDYFRETSVSPPASNPSYQNIHSRVTACRMDMRSHHTHFKIRASLKIYQ</sequence>
<evidence type="ECO:0000313" key="3">
    <source>
        <dbReference type="Proteomes" id="UP000594454"/>
    </source>
</evidence>
<protein>
    <submittedName>
        <fullName evidence="2">Uncharacterized protein</fullName>
    </submittedName>
</protein>
<dbReference type="AlphaFoldDB" id="A0A7R8YS77"/>
<evidence type="ECO:0000313" key="2">
    <source>
        <dbReference type="EMBL" id="CAD7080279.1"/>
    </source>
</evidence>
<gene>
    <name evidence="2" type="ORF">HERILL_LOCUS3443</name>
</gene>
<keyword evidence="3" id="KW-1185">Reference proteome</keyword>
<organism evidence="2 3">
    <name type="scientific">Hermetia illucens</name>
    <name type="common">Black soldier fly</name>
    <dbReference type="NCBI Taxonomy" id="343691"/>
    <lineage>
        <taxon>Eukaryota</taxon>
        <taxon>Metazoa</taxon>
        <taxon>Ecdysozoa</taxon>
        <taxon>Arthropoda</taxon>
        <taxon>Hexapoda</taxon>
        <taxon>Insecta</taxon>
        <taxon>Pterygota</taxon>
        <taxon>Neoptera</taxon>
        <taxon>Endopterygota</taxon>
        <taxon>Diptera</taxon>
        <taxon>Brachycera</taxon>
        <taxon>Stratiomyomorpha</taxon>
        <taxon>Stratiomyidae</taxon>
        <taxon>Hermetiinae</taxon>
        <taxon>Hermetia</taxon>
    </lineage>
</organism>
<dbReference type="EMBL" id="LR899009">
    <property type="protein sequence ID" value="CAD7080279.1"/>
    <property type="molecule type" value="Genomic_DNA"/>
</dbReference>
<feature type="region of interest" description="Disordered" evidence="1">
    <location>
        <begin position="79"/>
        <end position="107"/>
    </location>
</feature>
<feature type="compositionally biased region" description="Polar residues" evidence="1">
    <location>
        <begin position="79"/>
        <end position="90"/>
    </location>
</feature>
<accession>A0A7R8YS77</accession>
<dbReference type="InParanoid" id="A0A7R8YS77"/>
<evidence type="ECO:0000256" key="1">
    <source>
        <dbReference type="SAM" id="MobiDB-lite"/>
    </source>
</evidence>